<feature type="transmembrane region" description="Helical" evidence="2">
    <location>
        <begin position="189"/>
        <end position="208"/>
    </location>
</feature>
<sequence>MTLRSHSVTQNSTVVTGLVSLRNRVISACKQSRLIGPLVTTVGQRWESRTSADRTTMDRQQSAIKRSWLRTVAQRVVTGSVEATRASQVAGVATNAQHVVTSSWSYRWLVTDPDPDLVVIDLRQTLTVGPWLRVIARTLNWVLPAAVSSTLVRTSQRLYRQLVVRPVQIVSLFFAFGAIGLLATATTGTSLSVALVFSALGFAFLAAIGSRITMSWHEVQETRGYRRLAKIFDPPEPSESQESDTQATQQNETDSPPLQATDRLSETETGSDADHQ</sequence>
<dbReference type="Proteomes" id="UP001596414">
    <property type="component" value="Unassembled WGS sequence"/>
</dbReference>
<dbReference type="RefSeq" id="WP_267635726.1">
    <property type="nucleotide sequence ID" value="NZ_JAODIY010000001.1"/>
</dbReference>
<name>A0ABD5XEQ8_9EURY</name>
<feature type="region of interest" description="Disordered" evidence="1">
    <location>
        <begin position="232"/>
        <end position="276"/>
    </location>
</feature>
<accession>A0ABD5XEQ8</accession>
<organism evidence="3 4">
    <name type="scientific">Halovenus rubra</name>
    <dbReference type="NCBI Taxonomy" id="869890"/>
    <lineage>
        <taxon>Archaea</taxon>
        <taxon>Methanobacteriati</taxon>
        <taxon>Methanobacteriota</taxon>
        <taxon>Stenosarchaea group</taxon>
        <taxon>Halobacteria</taxon>
        <taxon>Halobacteriales</taxon>
        <taxon>Haloarculaceae</taxon>
        <taxon>Halovenus</taxon>
    </lineage>
</organism>
<proteinExistence type="predicted"/>
<feature type="compositionally biased region" description="Polar residues" evidence="1">
    <location>
        <begin position="238"/>
        <end position="258"/>
    </location>
</feature>
<keyword evidence="2" id="KW-0472">Membrane</keyword>
<keyword evidence="2" id="KW-0812">Transmembrane</keyword>
<evidence type="ECO:0000256" key="1">
    <source>
        <dbReference type="SAM" id="MobiDB-lite"/>
    </source>
</evidence>
<reference evidence="3 4" key="1">
    <citation type="journal article" date="2014" name="Int. J. Syst. Evol. Microbiol.">
        <title>Complete genome sequence of Corynebacterium casei LMG S-19264T (=DSM 44701T), isolated from a smear-ripened cheese.</title>
        <authorList>
            <consortium name="US DOE Joint Genome Institute (JGI-PGF)"/>
            <person name="Walter F."/>
            <person name="Albersmeier A."/>
            <person name="Kalinowski J."/>
            <person name="Ruckert C."/>
        </authorList>
    </citation>
    <scope>NUCLEOTIDE SEQUENCE [LARGE SCALE GENOMIC DNA]</scope>
    <source>
        <strain evidence="3 4">CGMCC 4.7215</strain>
    </source>
</reference>
<feature type="transmembrane region" description="Helical" evidence="2">
    <location>
        <begin position="162"/>
        <end position="183"/>
    </location>
</feature>
<dbReference type="AlphaFoldDB" id="A0ABD5XEQ8"/>
<evidence type="ECO:0000256" key="2">
    <source>
        <dbReference type="SAM" id="Phobius"/>
    </source>
</evidence>
<dbReference type="EMBL" id="JBHSZQ010000051">
    <property type="protein sequence ID" value="MFC7127660.1"/>
    <property type="molecule type" value="Genomic_DNA"/>
</dbReference>
<keyword evidence="2" id="KW-1133">Transmembrane helix</keyword>
<evidence type="ECO:0000313" key="3">
    <source>
        <dbReference type="EMBL" id="MFC7127660.1"/>
    </source>
</evidence>
<gene>
    <name evidence="3" type="ORF">ACFQJ7_16825</name>
</gene>
<protein>
    <submittedName>
        <fullName evidence="3">Uncharacterized protein</fullName>
    </submittedName>
</protein>
<comment type="caution">
    <text evidence="3">The sequence shown here is derived from an EMBL/GenBank/DDBJ whole genome shotgun (WGS) entry which is preliminary data.</text>
</comment>
<evidence type="ECO:0000313" key="4">
    <source>
        <dbReference type="Proteomes" id="UP001596414"/>
    </source>
</evidence>